<dbReference type="Pfam" id="PF00090">
    <property type="entry name" value="TSP_1"/>
    <property type="match status" value="1"/>
</dbReference>
<evidence type="ECO:0000313" key="20">
    <source>
        <dbReference type="EMBL" id="KAJ7390542.1"/>
    </source>
</evidence>
<comment type="cofactor">
    <cofactor evidence="14">
        <name>Zn(2+)</name>
        <dbReference type="ChEBI" id="CHEBI:29105"/>
    </cofactor>
    <text evidence="14">Binds 1 zinc ion per subunit.</text>
</comment>
<dbReference type="InterPro" id="IPR010294">
    <property type="entry name" value="ADAMTS_spacer1"/>
</dbReference>
<keyword evidence="9 14" id="KW-0862">Zinc</keyword>
<dbReference type="CDD" id="cd04273">
    <property type="entry name" value="ZnMc_ADAMTS_like"/>
    <property type="match status" value="1"/>
</dbReference>
<dbReference type="PROSITE" id="PS50900">
    <property type="entry name" value="PLAC"/>
    <property type="match status" value="1"/>
</dbReference>
<evidence type="ECO:0000256" key="13">
    <source>
        <dbReference type="PIRSR" id="PIRSR613273-1"/>
    </source>
</evidence>
<evidence type="ECO:0000256" key="4">
    <source>
        <dbReference type="ARBA" id="ARBA00022670"/>
    </source>
</evidence>
<feature type="binding site" evidence="14">
    <location>
        <position position="453"/>
    </location>
    <ligand>
        <name>Ca(2+)</name>
        <dbReference type="ChEBI" id="CHEBI:29108"/>
        <label>1</label>
    </ligand>
</feature>
<feature type="disulfide bond" evidence="15">
    <location>
        <begin position="557"/>
        <end position="595"/>
    </location>
</feature>
<dbReference type="FunFam" id="2.60.120.830:FF:000001">
    <property type="entry name" value="A disintegrin and metalloproteinase with thrombospondin motifs 1"/>
    <property type="match status" value="1"/>
</dbReference>
<comment type="caution">
    <text evidence="16">Lacks conserved residue(s) required for the propagation of feature annotation.</text>
</comment>
<dbReference type="PANTHER" id="PTHR13723">
    <property type="entry name" value="ADAMTS A DISINTEGRIN AND METALLOPROTEASE WITH THROMBOSPONDIN MOTIFS PROTEASE"/>
    <property type="match status" value="1"/>
</dbReference>
<evidence type="ECO:0000313" key="21">
    <source>
        <dbReference type="Proteomes" id="UP001163046"/>
    </source>
</evidence>
<name>A0A9W9ZZD6_9CNID</name>
<feature type="disulfide bond" evidence="15">
    <location>
        <begin position="519"/>
        <end position="530"/>
    </location>
</feature>
<dbReference type="GO" id="GO:0031012">
    <property type="term" value="C:extracellular matrix"/>
    <property type="evidence" value="ECO:0007669"/>
    <property type="project" value="TreeGrafter"/>
</dbReference>
<feature type="disulfide bond" evidence="15">
    <location>
        <begin position="477"/>
        <end position="500"/>
    </location>
</feature>
<gene>
    <name evidence="20" type="primary">ADAMTS12</name>
    <name evidence="20" type="ORF">OS493_024579</name>
</gene>
<feature type="binding site" evidence="14">
    <location>
        <position position="450"/>
    </location>
    <ligand>
        <name>Ca(2+)</name>
        <dbReference type="ChEBI" id="CHEBI:29108"/>
        <label>1</label>
    </ligand>
</feature>
<evidence type="ECO:0000256" key="16">
    <source>
        <dbReference type="PROSITE-ProRule" id="PRU00276"/>
    </source>
</evidence>
<keyword evidence="5 14" id="KW-0479">Metal-binding</keyword>
<dbReference type="InterPro" id="IPR024079">
    <property type="entry name" value="MetalloPept_cat_dom_sf"/>
</dbReference>
<evidence type="ECO:0000256" key="15">
    <source>
        <dbReference type="PIRSR" id="PIRSR613273-3"/>
    </source>
</evidence>
<evidence type="ECO:0000256" key="14">
    <source>
        <dbReference type="PIRSR" id="PIRSR613273-2"/>
    </source>
</evidence>
<feature type="binding site" evidence="14">
    <location>
        <position position="453"/>
    </location>
    <ligand>
        <name>Ca(2+)</name>
        <dbReference type="ChEBI" id="CHEBI:29108"/>
        <label>2</label>
    </ligand>
</feature>
<keyword evidence="2" id="KW-0964">Secreted</keyword>
<feature type="disulfide bond" evidence="15">
    <location>
        <begin position="553"/>
        <end position="590"/>
    </location>
</feature>
<dbReference type="SUPFAM" id="SSF55486">
    <property type="entry name" value="Metalloproteases ('zincins'), catalytic domain"/>
    <property type="match status" value="1"/>
</dbReference>
<feature type="active site" evidence="13 16">
    <location>
        <position position="392"/>
    </location>
</feature>
<proteinExistence type="predicted"/>
<dbReference type="Pfam" id="PF17771">
    <property type="entry name" value="ADAMTS_CR_2"/>
    <property type="match status" value="1"/>
</dbReference>
<dbReference type="SMART" id="SM00209">
    <property type="entry name" value="TSP1"/>
    <property type="match status" value="6"/>
</dbReference>
<feature type="binding site" evidence="14">
    <location>
        <position position="236"/>
    </location>
    <ligand>
        <name>Ca(2+)</name>
        <dbReference type="ChEBI" id="CHEBI:29108"/>
        <label>2</label>
    </ligand>
</feature>
<evidence type="ECO:0000256" key="5">
    <source>
        <dbReference type="ARBA" id="ARBA00022723"/>
    </source>
</evidence>
<dbReference type="InterPro" id="IPR002870">
    <property type="entry name" value="Peptidase_M12B_N"/>
</dbReference>
<dbReference type="Pfam" id="PF19236">
    <property type="entry name" value="ADAMTS_CR_3"/>
    <property type="match status" value="1"/>
</dbReference>
<keyword evidence="21" id="KW-1185">Reference proteome</keyword>
<comment type="subcellular location">
    <subcellularLocation>
        <location evidence="1">Secreted</location>
        <location evidence="1">Extracellular space</location>
        <location evidence="1">Extracellular matrix</location>
    </subcellularLocation>
</comment>
<dbReference type="GO" id="GO:0046872">
    <property type="term" value="F:metal ion binding"/>
    <property type="evidence" value="ECO:0007669"/>
    <property type="project" value="UniProtKB-KW"/>
</dbReference>
<evidence type="ECO:0000256" key="9">
    <source>
        <dbReference type="ARBA" id="ARBA00022833"/>
    </source>
</evidence>
<dbReference type="InterPro" id="IPR001590">
    <property type="entry name" value="Peptidase_M12B"/>
</dbReference>
<dbReference type="InterPro" id="IPR010909">
    <property type="entry name" value="PLAC"/>
</dbReference>
<feature type="binding site" evidence="14 16">
    <location>
        <position position="401"/>
    </location>
    <ligand>
        <name>Zn(2+)</name>
        <dbReference type="ChEBI" id="CHEBI:29105"/>
        <note>catalytic</note>
    </ligand>
</feature>
<evidence type="ECO:0000256" key="17">
    <source>
        <dbReference type="SAM" id="SignalP"/>
    </source>
</evidence>
<keyword evidence="11 15" id="KW-1015">Disulfide bond</keyword>
<evidence type="ECO:0000259" key="18">
    <source>
        <dbReference type="PROSITE" id="PS50215"/>
    </source>
</evidence>
<dbReference type="InterPro" id="IPR000884">
    <property type="entry name" value="TSP1_rpt"/>
</dbReference>
<dbReference type="InterPro" id="IPR045371">
    <property type="entry name" value="ADAMTS_CR_3"/>
</dbReference>
<feature type="signal peptide" evidence="17">
    <location>
        <begin position="1"/>
        <end position="19"/>
    </location>
</feature>
<accession>A0A9W9ZZD6</accession>
<keyword evidence="4" id="KW-0645">Protease</keyword>
<dbReference type="Pfam" id="PF05986">
    <property type="entry name" value="ADAMTS_spacer1"/>
    <property type="match status" value="1"/>
</dbReference>
<feature type="disulfide bond" evidence="15">
    <location>
        <begin position="488"/>
        <end position="506"/>
    </location>
</feature>
<feature type="domain" description="PLAC" evidence="19">
    <location>
        <begin position="1152"/>
        <end position="1192"/>
    </location>
</feature>
<feature type="binding site" evidence="14 16">
    <location>
        <position position="395"/>
    </location>
    <ligand>
        <name>Zn(2+)</name>
        <dbReference type="ChEBI" id="CHEBI:29105"/>
        <note>catalytic</note>
    </ligand>
</feature>
<feature type="binding site" evidence="14">
    <location>
        <position position="236"/>
    </location>
    <ligand>
        <name>Ca(2+)</name>
        <dbReference type="ChEBI" id="CHEBI:29108"/>
        <label>1</label>
    </ligand>
</feature>
<evidence type="ECO:0000256" key="3">
    <source>
        <dbReference type="ARBA" id="ARBA00022530"/>
    </source>
</evidence>
<reference evidence="20" key="1">
    <citation type="submission" date="2023-01" db="EMBL/GenBank/DDBJ databases">
        <title>Genome assembly of the deep-sea coral Lophelia pertusa.</title>
        <authorList>
            <person name="Herrera S."/>
            <person name="Cordes E."/>
        </authorList>
    </citation>
    <scope>NUCLEOTIDE SEQUENCE</scope>
    <source>
        <strain evidence="20">USNM1676648</strain>
        <tissue evidence="20">Polyp</tissue>
    </source>
</reference>
<dbReference type="GO" id="GO:0004222">
    <property type="term" value="F:metalloendopeptidase activity"/>
    <property type="evidence" value="ECO:0007669"/>
    <property type="project" value="InterPro"/>
</dbReference>
<dbReference type="EMBL" id="MU825415">
    <property type="protein sequence ID" value="KAJ7390542.1"/>
    <property type="molecule type" value="Genomic_DNA"/>
</dbReference>
<feature type="disulfide bond" evidence="15">
    <location>
        <begin position="568"/>
        <end position="580"/>
    </location>
</feature>
<dbReference type="InterPro" id="IPR050439">
    <property type="entry name" value="ADAMTS_ADAMTS-like"/>
</dbReference>
<protein>
    <submittedName>
        <fullName evidence="20">Negative regulation of cellular response to hepatocyte growth factor stimulus</fullName>
    </submittedName>
</protein>
<keyword evidence="10" id="KW-0482">Metalloprotease</keyword>
<feature type="disulfide bond" evidence="15">
    <location>
        <begin position="350"/>
        <end position="357"/>
    </location>
</feature>
<keyword evidence="7" id="KW-0677">Repeat</keyword>
<dbReference type="SUPFAM" id="SSF82895">
    <property type="entry name" value="TSP-1 type 1 repeat"/>
    <property type="match status" value="6"/>
</dbReference>
<dbReference type="OrthoDB" id="412680at2759"/>
<dbReference type="FunFam" id="3.40.390.10:FF:000001">
    <property type="entry name" value="A disintegrin and metalloproteinase with thrombospondin motifs 1"/>
    <property type="match status" value="1"/>
</dbReference>
<dbReference type="PROSITE" id="PS50215">
    <property type="entry name" value="ADAM_MEPRO"/>
    <property type="match status" value="1"/>
</dbReference>
<keyword evidence="12" id="KW-0325">Glycoprotein</keyword>
<comment type="caution">
    <text evidence="20">The sequence shown here is derived from an EMBL/GenBank/DDBJ whole genome shotgun (WGS) entry which is preliminary data.</text>
</comment>
<dbReference type="InterPro" id="IPR041645">
    <property type="entry name" value="ADAMTS_CR_2"/>
</dbReference>
<dbReference type="Pfam" id="PF01421">
    <property type="entry name" value="Reprolysin"/>
    <property type="match status" value="1"/>
</dbReference>
<feature type="disulfide bond" evidence="15">
    <location>
        <begin position="408"/>
        <end position="434"/>
    </location>
</feature>
<evidence type="ECO:0000256" key="7">
    <source>
        <dbReference type="ARBA" id="ARBA00022737"/>
    </source>
</evidence>
<dbReference type="Gene3D" id="3.40.1620.60">
    <property type="match status" value="1"/>
</dbReference>
<dbReference type="Gene3D" id="2.60.120.830">
    <property type="match status" value="1"/>
</dbReference>
<evidence type="ECO:0000259" key="19">
    <source>
        <dbReference type="PROSITE" id="PS50900"/>
    </source>
</evidence>
<dbReference type="FunFam" id="2.20.100.10:FF:000006">
    <property type="entry name" value="A disintegrin and metalloproteinase with thrombospondin motifs 1"/>
    <property type="match status" value="1"/>
</dbReference>
<evidence type="ECO:0000256" key="2">
    <source>
        <dbReference type="ARBA" id="ARBA00022525"/>
    </source>
</evidence>
<dbReference type="PROSITE" id="PS50092">
    <property type="entry name" value="TSP1"/>
    <property type="match status" value="6"/>
</dbReference>
<dbReference type="FunFam" id="2.20.100.10:FF:000005">
    <property type="entry name" value="ADAM metallopeptidase with thrombospondin type 1 motif 9"/>
    <property type="match status" value="2"/>
</dbReference>
<dbReference type="Gene3D" id="3.40.390.10">
    <property type="entry name" value="Collagenase (Catalytic Domain)"/>
    <property type="match status" value="1"/>
</dbReference>
<dbReference type="PANTHER" id="PTHR13723:SF200">
    <property type="entry name" value="ADAM METALLOPEPTIDASE WITH THROMBOSPONDIN TYPE 1 MOTIF B, ISOFORM B"/>
    <property type="match status" value="1"/>
</dbReference>
<evidence type="ECO:0000256" key="6">
    <source>
        <dbReference type="ARBA" id="ARBA00022729"/>
    </source>
</evidence>
<keyword evidence="14" id="KW-0106">Calcium</keyword>
<evidence type="ECO:0000256" key="1">
    <source>
        <dbReference type="ARBA" id="ARBA00004498"/>
    </source>
</evidence>
<organism evidence="20 21">
    <name type="scientific">Desmophyllum pertusum</name>
    <dbReference type="NCBI Taxonomy" id="174260"/>
    <lineage>
        <taxon>Eukaryota</taxon>
        <taxon>Metazoa</taxon>
        <taxon>Cnidaria</taxon>
        <taxon>Anthozoa</taxon>
        <taxon>Hexacorallia</taxon>
        <taxon>Scleractinia</taxon>
        <taxon>Caryophylliina</taxon>
        <taxon>Caryophylliidae</taxon>
        <taxon>Desmophyllum</taxon>
    </lineage>
</organism>
<feature type="binding site" evidence="14">
    <location>
        <position position="339"/>
    </location>
    <ligand>
        <name>Ca(2+)</name>
        <dbReference type="ChEBI" id="CHEBI:29108"/>
        <label>1</label>
    </ligand>
</feature>
<sequence length="1193" mass="134562">MFSVCVCGAFVALIQLAGSVSIGNKNPERFLKNHKEFQITIPSVLDNDGKFVSHVLHESHRNSRTEQKGNGVNRGTSEEQLLHLEVPTFDGEKLRLRLHKSTKFTAPGLVIEDGSQVRQHNRDCHYTGHITDQPNSLVSLSYCQGLRGLIQTEDGVHYLIEPVQEQNSSNADEQRSHVVYRRSIDEPLLPWKQQDKLCSDQEAITLERRLHSPYIEMTSRQNRRERRSVSTEKNVEMLMVADKTMYAFYKDGLEEYLLTIANMDGLEEYLLTIANMVSNIFRDPSIGTAINIVLVRVMILKENPSSLKVTHHAGHTLKHFCRWASLINPKSEGHPNHHDVAVLITRHDICRGINEPCETLGLSQVNGLCTKDKSCNVNEDNGLTLAYTIAHEIGHNFGMLHDGNENNCKWRQDKPFLMSPQLEASGRQQLWSSCSRNYVRRFLNKGWGRCLDDEPARHDFKFPRMLPGVIYDADHQCRLQYGLESSHCTGMTDICNSLWCRVGRACRSKLEPAADGTKCGDNKWCYKGSCIERGEIPDSVDGGWGPWNNYSQCSRTCGGGVSFTERHCDNPRPAHGGKYCTGEWKKYKLCNTQPCPAGSVSFRELQCSQFDNKRVNNRQWKWKPRYSQVSPCELRCTPKGLFGLYFSKKLSDQVHDGTLCFPGKRDVCINGKCEHVGCDNVLHSSAKEDKCGVCRGDGTACETVKSTFDQRTGIGYVETKVIPAGARNIRVEEVASAPNYLALRSSSGKWHLNGDWYIQQSGEYAAGGTTVFYKRTHNRETFQALGPTTDDLHIMLLFQTKNPGIKFEYTIPKNQTVTHKLVFKWRYSDWTPCSATCGVGTTRSEVECIEESGTPVDDKYCKPIPRPDDRQRTCNEDPCPPIWWKGPWQKCSKSCGKGISIRSVLCIRSSGNDEQVALKDEDCAKIREKPPVVRSCFKKPCPMAWTVGDWTKCSVSCGQGIKKRKVTCEATDPKEKCDSRAVPISWAYCNERTCPEITLPPRTTTSKISLFKLRGDGEEKGVVRDSSTKKYCTGQDCQQWTVSAWSKCSVTCGQGNQVRLVHCAGPHLLCDNLYKPPNHRKCSMAPCAEWKVGAWTKCSTSCGSGTRKRSVKCTTGKSGLVSKQCTMSDKPNSYEKCHTKECPNKRTVQSRRQPKCVESSRDTYFCKLVVLHKFCQFKHWKDRCCKTCLASTS</sequence>
<dbReference type="Pfam" id="PF19030">
    <property type="entry name" value="TSP1_ADAMTS"/>
    <property type="match status" value="5"/>
</dbReference>
<dbReference type="Pfam" id="PF01562">
    <property type="entry name" value="Pep_M12B_propep"/>
    <property type="match status" value="1"/>
</dbReference>
<feature type="disulfide bond" evidence="15">
    <location>
        <begin position="495"/>
        <end position="525"/>
    </location>
</feature>
<evidence type="ECO:0000256" key="11">
    <source>
        <dbReference type="ARBA" id="ARBA00023157"/>
    </source>
</evidence>
<feature type="domain" description="Peptidase M12B" evidence="18">
    <location>
        <begin position="233"/>
        <end position="455"/>
    </location>
</feature>
<dbReference type="PRINTS" id="PR01857">
    <property type="entry name" value="ADAMTSFAMILY"/>
</dbReference>
<evidence type="ECO:0000256" key="12">
    <source>
        <dbReference type="ARBA" id="ARBA00023180"/>
    </source>
</evidence>
<feature type="chain" id="PRO_5040865121" evidence="17">
    <location>
        <begin position="20"/>
        <end position="1193"/>
    </location>
</feature>
<feature type="binding site" evidence="14 16">
    <location>
        <position position="391"/>
    </location>
    <ligand>
        <name>Zn(2+)</name>
        <dbReference type="ChEBI" id="CHEBI:29105"/>
        <note>catalytic</note>
    </ligand>
</feature>
<evidence type="ECO:0000256" key="10">
    <source>
        <dbReference type="ARBA" id="ARBA00023049"/>
    </source>
</evidence>
<dbReference type="InterPro" id="IPR013273">
    <property type="entry name" value="ADAMTS/ADAMTS-like"/>
</dbReference>
<evidence type="ECO:0000256" key="8">
    <source>
        <dbReference type="ARBA" id="ARBA00022801"/>
    </source>
</evidence>
<keyword evidence="3" id="KW-0272">Extracellular matrix</keyword>
<dbReference type="GO" id="GO:0006508">
    <property type="term" value="P:proteolysis"/>
    <property type="evidence" value="ECO:0007669"/>
    <property type="project" value="UniProtKB-KW"/>
</dbReference>
<dbReference type="AlphaFoldDB" id="A0A9W9ZZD6"/>
<dbReference type="GO" id="GO:0030198">
    <property type="term" value="P:extracellular matrix organization"/>
    <property type="evidence" value="ECO:0007669"/>
    <property type="project" value="InterPro"/>
</dbReference>
<dbReference type="InterPro" id="IPR036383">
    <property type="entry name" value="TSP1_rpt_sf"/>
</dbReference>
<dbReference type="Proteomes" id="UP001163046">
    <property type="component" value="Unassembled WGS sequence"/>
</dbReference>
<feature type="disulfide bond" evidence="15">
    <location>
        <begin position="369"/>
        <end position="450"/>
    </location>
</feature>
<feature type="disulfide bond" evidence="15">
    <location>
        <begin position="321"/>
        <end position="375"/>
    </location>
</feature>
<dbReference type="Gene3D" id="2.20.100.10">
    <property type="entry name" value="Thrombospondin type-1 (TSP1) repeat"/>
    <property type="match status" value="6"/>
</dbReference>
<keyword evidence="8" id="KW-0378">Hydrolase</keyword>
<keyword evidence="6 17" id="KW-0732">Signal</keyword>